<feature type="chain" id="PRO_5010190354" description="Secreted protein" evidence="1">
    <location>
        <begin position="28"/>
        <end position="143"/>
    </location>
</feature>
<dbReference type="AlphaFoldDB" id="A0A1G6V5W3"/>
<evidence type="ECO:0000256" key="1">
    <source>
        <dbReference type="SAM" id="SignalP"/>
    </source>
</evidence>
<organism evidence="2 3">
    <name type="scientific">Streptomyces prasinopilosus</name>
    <dbReference type="NCBI Taxonomy" id="67344"/>
    <lineage>
        <taxon>Bacteria</taxon>
        <taxon>Bacillati</taxon>
        <taxon>Actinomycetota</taxon>
        <taxon>Actinomycetes</taxon>
        <taxon>Kitasatosporales</taxon>
        <taxon>Streptomycetaceae</taxon>
        <taxon>Streptomyces</taxon>
    </lineage>
</organism>
<proteinExistence type="predicted"/>
<feature type="signal peptide" evidence="1">
    <location>
        <begin position="1"/>
        <end position="27"/>
    </location>
</feature>
<evidence type="ECO:0008006" key="4">
    <source>
        <dbReference type="Google" id="ProtNLM"/>
    </source>
</evidence>
<keyword evidence="1" id="KW-0732">Signal</keyword>
<accession>A0A1G6V5W3</accession>
<gene>
    <name evidence="2" type="ORF">SAMN05216505_108104</name>
</gene>
<keyword evidence="3" id="KW-1185">Reference proteome</keyword>
<protein>
    <recommendedName>
        <fullName evidence="4">Secreted protein</fullName>
    </recommendedName>
</protein>
<dbReference type="STRING" id="67344.SAMN05216505_108104"/>
<reference evidence="3" key="1">
    <citation type="submission" date="2016-10" db="EMBL/GenBank/DDBJ databases">
        <authorList>
            <person name="Varghese N."/>
            <person name="Submissions S."/>
        </authorList>
    </citation>
    <scope>NUCLEOTIDE SEQUENCE [LARGE SCALE GENOMIC DNA]</scope>
    <source>
        <strain evidence="3">CGMCC 4.3504</strain>
    </source>
</reference>
<dbReference type="Proteomes" id="UP000182100">
    <property type="component" value="Unassembled WGS sequence"/>
</dbReference>
<dbReference type="EMBL" id="FMZK01000008">
    <property type="protein sequence ID" value="SDD48417.1"/>
    <property type="molecule type" value="Genomic_DNA"/>
</dbReference>
<evidence type="ECO:0000313" key="3">
    <source>
        <dbReference type="Proteomes" id="UP000182100"/>
    </source>
</evidence>
<evidence type="ECO:0000313" key="2">
    <source>
        <dbReference type="EMBL" id="SDD48417.1"/>
    </source>
</evidence>
<dbReference type="RefSeq" id="WP_074994951.1">
    <property type="nucleotide sequence ID" value="NZ_FMZK01000008.1"/>
</dbReference>
<name>A0A1G6V5W3_9ACTN</name>
<sequence length="143" mass="15011">MRLFRALTSVSLGGMMAVAVAASPASAADGWQRAKLGGSPGSAPCIVNILVGEGCFEPLGEWVYVKDTYADNEPVGVVWSFSGPSSSYREGVIYVTEGSNAGWASVNKSFPEDGWFSWRVCNVDITDGSTSWCSGEETVPTGG</sequence>